<name>A0A430HNG8_9BURK</name>
<protein>
    <submittedName>
        <fullName evidence="1">Uncharacterized protein</fullName>
    </submittedName>
</protein>
<accession>A0A430HNG8</accession>
<evidence type="ECO:0000313" key="2">
    <source>
        <dbReference type="Proteomes" id="UP000278085"/>
    </source>
</evidence>
<gene>
    <name evidence="1" type="ORF">EJB06_12060</name>
</gene>
<proteinExistence type="predicted"/>
<dbReference type="EMBL" id="RXLQ01000005">
    <property type="protein sequence ID" value="RSZ59053.1"/>
    <property type="molecule type" value="Genomic_DNA"/>
</dbReference>
<evidence type="ECO:0000313" key="1">
    <source>
        <dbReference type="EMBL" id="RSZ59053.1"/>
    </source>
</evidence>
<sequence>MITIIICSVNGAIGHLQYATIACLQAQWTRFVPALAQENALLTSDKIVMCQFIGAKVVVLASPNQKR</sequence>
<keyword evidence="2" id="KW-1185">Reference proteome</keyword>
<comment type="caution">
    <text evidence="1">The sequence shown here is derived from an EMBL/GenBank/DDBJ whole genome shotgun (WGS) entry which is preliminary data.</text>
</comment>
<dbReference type="RefSeq" id="WP_126074257.1">
    <property type="nucleotide sequence ID" value="NZ_CP051166.1"/>
</dbReference>
<reference evidence="1 2" key="1">
    <citation type="submission" date="2018-12" db="EMBL/GenBank/DDBJ databases">
        <authorList>
            <person name="Yang E."/>
        </authorList>
    </citation>
    <scope>NUCLEOTIDE SEQUENCE [LARGE SCALE GENOMIC DNA]</scope>
    <source>
        <strain evidence="1 2">SOD</strain>
    </source>
</reference>
<dbReference type="AlphaFoldDB" id="A0A430HNG8"/>
<organism evidence="1 2">
    <name type="scientific">Massilia atriviolacea</name>
    <dbReference type="NCBI Taxonomy" id="2495579"/>
    <lineage>
        <taxon>Bacteria</taxon>
        <taxon>Pseudomonadati</taxon>
        <taxon>Pseudomonadota</taxon>
        <taxon>Betaproteobacteria</taxon>
        <taxon>Burkholderiales</taxon>
        <taxon>Oxalobacteraceae</taxon>
        <taxon>Telluria group</taxon>
        <taxon>Massilia</taxon>
    </lineage>
</organism>
<dbReference type="Proteomes" id="UP000278085">
    <property type="component" value="Unassembled WGS sequence"/>
</dbReference>